<dbReference type="RefSeq" id="WP_081151535.1">
    <property type="nucleotide sequence ID" value="NZ_CP020465.1"/>
</dbReference>
<evidence type="ECO:0000313" key="3">
    <source>
        <dbReference type="Proteomes" id="UP000202259"/>
    </source>
</evidence>
<dbReference type="InterPro" id="IPR016032">
    <property type="entry name" value="Sig_transdc_resp-reg_C-effctor"/>
</dbReference>
<keyword evidence="3" id="KW-1185">Reference proteome</keyword>
<name>A0A222GA31_9GAMM</name>
<dbReference type="SUPFAM" id="SSF46894">
    <property type="entry name" value="C-terminal effector domain of the bipartite response regulators"/>
    <property type="match status" value="1"/>
</dbReference>
<accession>A0A222GA31</accession>
<proteinExistence type="predicted"/>
<protein>
    <submittedName>
        <fullName evidence="2">Transcriptional regulator</fullName>
    </submittedName>
</protein>
<dbReference type="SMART" id="SM00421">
    <property type="entry name" value="HTH_LUXR"/>
    <property type="match status" value="1"/>
</dbReference>
<dbReference type="Proteomes" id="UP000202259">
    <property type="component" value="Chromosome"/>
</dbReference>
<dbReference type="KEGG" id="cber:B5D82_11025"/>
<dbReference type="OrthoDB" id="8874570at2"/>
<dbReference type="GO" id="GO:0003677">
    <property type="term" value="F:DNA binding"/>
    <property type="evidence" value="ECO:0007669"/>
    <property type="project" value="InterPro"/>
</dbReference>
<dbReference type="GO" id="GO:0006355">
    <property type="term" value="P:regulation of DNA-templated transcription"/>
    <property type="evidence" value="ECO:0007669"/>
    <property type="project" value="InterPro"/>
</dbReference>
<dbReference type="AlphaFoldDB" id="A0A222GA31"/>
<dbReference type="InterPro" id="IPR036388">
    <property type="entry name" value="WH-like_DNA-bd_sf"/>
</dbReference>
<organism evidence="2 3">
    <name type="scientific">Cognaticolwellia beringensis</name>
    <dbReference type="NCBI Taxonomy" id="1967665"/>
    <lineage>
        <taxon>Bacteria</taxon>
        <taxon>Pseudomonadati</taxon>
        <taxon>Pseudomonadota</taxon>
        <taxon>Gammaproteobacteria</taxon>
        <taxon>Alteromonadales</taxon>
        <taxon>Colwelliaceae</taxon>
        <taxon>Cognaticolwellia</taxon>
    </lineage>
</organism>
<gene>
    <name evidence="2" type="ORF">B5D82_11025</name>
</gene>
<dbReference type="EMBL" id="CP020465">
    <property type="protein sequence ID" value="ASP48244.1"/>
    <property type="molecule type" value="Genomic_DNA"/>
</dbReference>
<dbReference type="Gene3D" id="1.10.10.10">
    <property type="entry name" value="Winged helix-like DNA-binding domain superfamily/Winged helix DNA-binding domain"/>
    <property type="match status" value="1"/>
</dbReference>
<evidence type="ECO:0000259" key="1">
    <source>
        <dbReference type="SMART" id="SM00421"/>
    </source>
</evidence>
<dbReference type="InterPro" id="IPR000792">
    <property type="entry name" value="Tscrpt_reg_LuxR_C"/>
</dbReference>
<feature type="domain" description="HTH luxR-type" evidence="1">
    <location>
        <begin position="314"/>
        <end position="371"/>
    </location>
</feature>
<reference evidence="2 3" key="1">
    <citation type="submission" date="2017-08" db="EMBL/GenBank/DDBJ databases">
        <title>Complete genome of Colwellia sp. NB097-1, a psychrophile bacterium ioslated from Bering Sea.</title>
        <authorList>
            <person name="Chen X."/>
        </authorList>
    </citation>
    <scope>NUCLEOTIDE SEQUENCE [LARGE SCALE GENOMIC DNA]</scope>
    <source>
        <strain evidence="2 3">NB097-1</strain>
    </source>
</reference>
<dbReference type="Pfam" id="PF00196">
    <property type="entry name" value="GerE"/>
    <property type="match status" value="1"/>
</dbReference>
<sequence>MAHIDLELEKYNELINSLYEAAKDSSTEEWREPLKLLQVLFKANYVTLILKLPEEEDLGLMIAVGGHLEDEHSIQYLPYQHNLTPFSDQPVDTVLTVGDFMFDAEWQKNSYRQHWCACNDVYHVMMIDISTPDVGNLRFRVTRSESQEDFSESDKALAKLLIPHFRRAISTFLQLHSSASLGLLYSRAIGRLSIATITIDEHGRALDTNLFAQETLEVGDGLKITAGKLTAHSQSDNRELKRLIKLAFAQAGEKQTTPEAMSISRPSGEISLGVVIEVIPSLSWADGKGQKKAVVYIRDSVGKSTTSIEISKKLFDLTPAETALSLQLTNGLSLEEAAEALNIRRNTARAHLRSIFSKTGVRRQTELVRLFLNSVAALGYDDRNES</sequence>
<evidence type="ECO:0000313" key="2">
    <source>
        <dbReference type="EMBL" id="ASP48244.1"/>
    </source>
</evidence>